<proteinExistence type="predicted"/>
<feature type="compositionally biased region" description="Polar residues" evidence="4">
    <location>
        <begin position="640"/>
        <end position="661"/>
    </location>
</feature>
<feature type="compositionally biased region" description="Basic and acidic residues" evidence="4">
    <location>
        <begin position="379"/>
        <end position="393"/>
    </location>
</feature>
<dbReference type="PANTHER" id="PTHR22880">
    <property type="entry name" value="FALZ-RELATED BROMODOMAIN-CONTAINING PROTEINS"/>
    <property type="match status" value="1"/>
</dbReference>
<feature type="region of interest" description="Disordered" evidence="4">
    <location>
        <begin position="593"/>
        <end position="672"/>
    </location>
</feature>
<dbReference type="Gene3D" id="1.20.1270.220">
    <property type="match status" value="1"/>
</dbReference>
<dbReference type="AlphaFoldDB" id="A0A1S4E749"/>
<evidence type="ECO:0000256" key="2">
    <source>
        <dbReference type="ARBA" id="ARBA00023117"/>
    </source>
</evidence>
<accession>A0A1S4E749</accession>
<dbReference type="GO" id="GO:0006355">
    <property type="term" value="P:regulation of DNA-templated transcription"/>
    <property type="evidence" value="ECO:0007669"/>
    <property type="project" value="TreeGrafter"/>
</dbReference>
<dbReference type="PROSITE" id="PS50014">
    <property type="entry name" value="BROMODOMAIN_2"/>
    <property type="match status" value="2"/>
</dbReference>
<keyword evidence="7" id="KW-1185">Reference proteome</keyword>
<evidence type="ECO:0000313" key="7">
    <source>
        <dbReference type="Proteomes" id="UP000079169"/>
    </source>
</evidence>
<dbReference type="PRINTS" id="PR00503">
    <property type="entry name" value="BROMODOMAIN"/>
</dbReference>
<feature type="compositionally biased region" description="Basic residues" evidence="4">
    <location>
        <begin position="758"/>
        <end position="767"/>
    </location>
</feature>
<dbReference type="InterPro" id="IPR018359">
    <property type="entry name" value="Bromodomain_CS"/>
</dbReference>
<dbReference type="PROSITE" id="PS51525">
    <property type="entry name" value="NET"/>
    <property type="match status" value="1"/>
</dbReference>
<dbReference type="STRING" id="121845.A0A1S4E749"/>
<feature type="domain" description="NET" evidence="6">
    <location>
        <begin position="683"/>
        <end position="765"/>
    </location>
</feature>
<dbReference type="FunFam" id="1.20.1270.220:FF:000001">
    <property type="entry name" value="bromodomain-containing protein 2 isoform X1"/>
    <property type="match status" value="1"/>
</dbReference>
<dbReference type="GO" id="GO:0005634">
    <property type="term" value="C:nucleus"/>
    <property type="evidence" value="ECO:0007669"/>
    <property type="project" value="TreeGrafter"/>
</dbReference>
<evidence type="ECO:0000256" key="3">
    <source>
        <dbReference type="PROSITE-ProRule" id="PRU00035"/>
    </source>
</evidence>
<feature type="region of interest" description="Disordered" evidence="4">
    <location>
        <begin position="756"/>
        <end position="851"/>
    </location>
</feature>
<organism evidence="7 8">
    <name type="scientific">Diaphorina citri</name>
    <name type="common">Asian citrus psyllid</name>
    <dbReference type="NCBI Taxonomy" id="121845"/>
    <lineage>
        <taxon>Eukaryota</taxon>
        <taxon>Metazoa</taxon>
        <taxon>Ecdysozoa</taxon>
        <taxon>Arthropoda</taxon>
        <taxon>Hexapoda</taxon>
        <taxon>Insecta</taxon>
        <taxon>Pterygota</taxon>
        <taxon>Neoptera</taxon>
        <taxon>Paraneoptera</taxon>
        <taxon>Hemiptera</taxon>
        <taxon>Sternorrhyncha</taxon>
        <taxon>Psylloidea</taxon>
        <taxon>Psyllidae</taxon>
        <taxon>Diaphorininae</taxon>
        <taxon>Diaphorina</taxon>
    </lineage>
</organism>
<dbReference type="InterPro" id="IPR043508">
    <property type="entry name" value="Bromo_Brdt_I"/>
</dbReference>
<feature type="region of interest" description="Disordered" evidence="4">
    <location>
        <begin position="553"/>
        <end position="574"/>
    </location>
</feature>
<dbReference type="Gene3D" id="1.20.920.10">
    <property type="entry name" value="Bromodomain-like"/>
    <property type="match status" value="2"/>
</dbReference>
<dbReference type="PaxDb" id="121845-A0A1S4E749"/>
<dbReference type="Pfam" id="PF17035">
    <property type="entry name" value="BET"/>
    <property type="match status" value="1"/>
</dbReference>
<dbReference type="InterPro" id="IPR036427">
    <property type="entry name" value="Bromodomain-like_sf"/>
</dbReference>
<evidence type="ECO:0000256" key="1">
    <source>
        <dbReference type="ARBA" id="ARBA00022737"/>
    </source>
</evidence>
<name>A0A1S4E749_DIACI</name>
<dbReference type="GO" id="GO:0000785">
    <property type="term" value="C:chromatin"/>
    <property type="evidence" value="ECO:0007669"/>
    <property type="project" value="TreeGrafter"/>
</dbReference>
<feature type="compositionally biased region" description="Low complexity" evidence="4">
    <location>
        <begin position="105"/>
        <end position="129"/>
    </location>
</feature>
<feature type="compositionally biased region" description="Polar residues" evidence="4">
    <location>
        <begin position="355"/>
        <end position="375"/>
    </location>
</feature>
<gene>
    <name evidence="8" type="primary">LOC103505688</name>
</gene>
<protein>
    <submittedName>
        <fullName evidence="8">Bromodomain-containing protein 3-like isoform X1</fullName>
    </submittedName>
</protein>
<evidence type="ECO:0000259" key="5">
    <source>
        <dbReference type="PROSITE" id="PS50014"/>
    </source>
</evidence>
<dbReference type="CDD" id="cd05497">
    <property type="entry name" value="Bromo_Brdt_I_like"/>
    <property type="match status" value="1"/>
</dbReference>
<keyword evidence="1" id="KW-0677">Repeat</keyword>
<dbReference type="PANTHER" id="PTHR22880:SF225">
    <property type="entry name" value="BROMODOMAIN-CONTAINING PROTEIN BET-1-RELATED"/>
    <property type="match status" value="1"/>
</dbReference>
<reference evidence="8" key="1">
    <citation type="submission" date="2025-08" db="UniProtKB">
        <authorList>
            <consortium name="RefSeq"/>
        </authorList>
    </citation>
    <scope>IDENTIFICATION</scope>
</reference>
<feature type="compositionally biased region" description="Low complexity" evidence="4">
    <location>
        <begin position="137"/>
        <end position="146"/>
    </location>
</feature>
<dbReference type="FunFam" id="1.20.920.10:FF:000003">
    <property type="entry name" value="Bromodomain-containing protein 2"/>
    <property type="match status" value="1"/>
</dbReference>
<feature type="region of interest" description="Disordered" evidence="4">
    <location>
        <begin position="305"/>
        <end position="436"/>
    </location>
</feature>
<feature type="domain" description="Bromo" evidence="5">
    <location>
        <begin position="209"/>
        <end position="281"/>
    </location>
</feature>
<evidence type="ECO:0000313" key="8">
    <source>
        <dbReference type="RefSeq" id="XP_017298031.2"/>
    </source>
</evidence>
<sequence>MKKMALDYEADYYTSYAHSYNNENFLLGIFMKSVSPSFILTDSPVTCTSSPMYSDSPASYYITDSPLYYGDIMSAAETETATDPVVNQNGTGDPDPVKAEQDVKVNNNNTSDSTSSSSPPPSSTEVTPVKKSPAPPSSSSSAPAPSHHNESNSGNSTKAASVEPPPRDEPRLEPVDGIVQPPVVPPKHRPGRNTNQLQYIVKNVMKAVWKHPHAWPFHEPVDAINLNLPDYHKVITQPMDLGTIKKRLENNYYWSGKEAIQDFTTMFTNCYVYNKPGEDVVLMAQNLEQLFLTKITGMPSEEVVLDAPQPRSSKKKPPVSASPSLNPVIKTPVIPLNKLPSATSTPKPRPPNPVLGSTATTTTAPKVNHLNSMNAPDTPDMKKAIKRKADGSIDHTPSSLHPTPVKSAKQLNTRRESGSITKKPQRISEEGGGGSGLGGSKTPLWYKYCSEIIAELFHKKHQNYAWPFYTPVDVEKLGLTDYFDIIKKPMDLGTVRKKMRNRTYKTAKEFADDVRLIFSNCYKYNPPDHNVVTMARQLSAVFEDRFAKMPDESNLASRAAASVSSDDDSEDERQNQLKYLQEQLKSLTDQIRLLVEDSTKPKKKKKKNRDQPKSKMPMGQNSAMMNDHVNKMNKAPAPLNNGQKPKSLNNVRKPQASNPQQAKKPKPNNANTVAAKKQVRTFDSEDEDVAKPMSYDEKRQLSLDINKLPGDKLGKVVHIIQSREPSLREPNPDEIEIDFETLKPSTLRELEQYVSSCLRKRTYKKTPKPKDEKFAEKKHELEKRLQDVTSQIDSTNKKLKKPKPTTSAAGPTGASRLSASSSSSSDSDSSGQSTSSSSSESSDSEGEKGPH</sequence>
<dbReference type="SMART" id="SM00297">
    <property type="entry name" value="BROMO"/>
    <property type="match status" value="2"/>
</dbReference>
<dbReference type="InterPro" id="IPR038336">
    <property type="entry name" value="NET_sf"/>
</dbReference>
<dbReference type="PROSITE" id="PS00633">
    <property type="entry name" value="BROMODOMAIN_1"/>
    <property type="match status" value="2"/>
</dbReference>
<dbReference type="CDD" id="cd05498">
    <property type="entry name" value="Bromo_Brdt_II_like"/>
    <property type="match status" value="1"/>
</dbReference>
<dbReference type="FunFam" id="1.20.920.10:FF:000002">
    <property type="entry name" value="Bromodomain-containing protein 4"/>
    <property type="match status" value="1"/>
</dbReference>
<dbReference type="GeneID" id="103505688"/>
<dbReference type="InterPro" id="IPR050935">
    <property type="entry name" value="Bromo_chromatin_reader"/>
</dbReference>
<dbReference type="GO" id="GO:0006338">
    <property type="term" value="P:chromatin remodeling"/>
    <property type="evidence" value="ECO:0007669"/>
    <property type="project" value="TreeGrafter"/>
</dbReference>
<feature type="compositionally biased region" description="Basic and acidic residues" evidence="4">
    <location>
        <begin position="165"/>
        <end position="174"/>
    </location>
</feature>
<dbReference type="SUPFAM" id="SSF47370">
    <property type="entry name" value="Bromodomain"/>
    <property type="match status" value="2"/>
</dbReference>
<dbReference type="InterPro" id="IPR027353">
    <property type="entry name" value="NET_dom"/>
</dbReference>
<feature type="compositionally biased region" description="Basic and acidic residues" evidence="4">
    <location>
        <begin position="768"/>
        <end position="786"/>
    </location>
</feature>
<feature type="region of interest" description="Disordered" evidence="4">
    <location>
        <begin position="105"/>
        <end position="193"/>
    </location>
</feature>
<dbReference type="Pfam" id="PF00439">
    <property type="entry name" value="Bromodomain"/>
    <property type="match status" value="2"/>
</dbReference>
<dbReference type="RefSeq" id="XP_017298031.2">
    <property type="nucleotide sequence ID" value="XM_017442542.2"/>
</dbReference>
<evidence type="ECO:0000256" key="4">
    <source>
        <dbReference type="SAM" id="MobiDB-lite"/>
    </source>
</evidence>
<dbReference type="Proteomes" id="UP000079169">
    <property type="component" value="Unplaced"/>
</dbReference>
<feature type="compositionally biased region" description="Low complexity" evidence="4">
    <location>
        <begin position="815"/>
        <end position="841"/>
    </location>
</feature>
<feature type="domain" description="Bromo" evidence="5">
    <location>
        <begin position="460"/>
        <end position="532"/>
    </location>
</feature>
<dbReference type="InterPro" id="IPR001487">
    <property type="entry name" value="Bromodomain"/>
</dbReference>
<keyword evidence="2 3" id="KW-0103">Bromodomain</keyword>
<evidence type="ECO:0000259" key="6">
    <source>
        <dbReference type="PROSITE" id="PS51525"/>
    </source>
</evidence>
<dbReference type="KEGG" id="dci:103505688"/>
<dbReference type="InterPro" id="IPR043509">
    <property type="entry name" value="Bromo_Brdt_II"/>
</dbReference>